<dbReference type="Proteomes" id="UP001066276">
    <property type="component" value="Chromosome 3_1"/>
</dbReference>
<reference evidence="2" key="1">
    <citation type="journal article" date="2022" name="bioRxiv">
        <title>Sequencing and chromosome-scale assembly of the giantPleurodeles waltlgenome.</title>
        <authorList>
            <person name="Brown T."/>
            <person name="Elewa A."/>
            <person name="Iarovenko S."/>
            <person name="Subramanian E."/>
            <person name="Araus A.J."/>
            <person name="Petzold A."/>
            <person name="Susuki M."/>
            <person name="Suzuki K.-i.T."/>
            <person name="Hayashi T."/>
            <person name="Toyoda A."/>
            <person name="Oliveira C."/>
            <person name="Osipova E."/>
            <person name="Leigh N.D."/>
            <person name="Simon A."/>
            <person name="Yun M.H."/>
        </authorList>
    </citation>
    <scope>NUCLEOTIDE SEQUENCE</scope>
    <source>
        <strain evidence="2">20211129_DDA</strain>
        <tissue evidence="2">Liver</tissue>
    </source>
</reference>
<sequence length="252" mass="27144">MASRKRLPPQAVSTPSPAPAGRARRASRCQVRIAVRPKSMPRSAHPLLRRWHQCARGCVLAYLRNTCAQWPVVYEDIALAPKWRCEGGPSAAYCRRSECPCGASACVLGVAPLGTGPHPFYWFWARCTFRGGHHCLARSRLQDPGLWRPRCLLQAAPPVHAAARYSREAAASEGRKGRRSPHHLSSLTRAATFTGFDPGVLPLRSLSGSAGGQFSAPAVCAGTLGRVLELAPPEPSSHATATAGFLATPQYH</sequence>
<proteinExistence type="predicted"/>
<organism evidence="2 3">
    <name type="scientific">Pleurodeles waltl</name>
    <name type="common">Iberian ribbed newt</name>
    <dbReference type="NCBI Taxonomy" id="8319"/>
    <lineage>
        <taxon>Eukaryota</taxon>
        <taxon>Metazoa</taxon>
        <taxon>Chordata</taxon>
        <taxon>Craniata</taxon>
        <taxon>Vertebrata</taxon>
        <taxon>Euteleostomi</taxon>
        <taxon>Amphibia</taxon>
        <taxon>Batrachia</taxon>
        <taxon>Caudata</taxon>
        <taxon>Salamandroidea</taxon>
        <taxon>Salamandridae</taxon>
        <taxon>Pleurodelinae</taxon>
        <taxon>Pleurodeles</taxon>
    </lineage>
</organism>
<feature type="region of interest" description="Disordered" evidence="1">
    <location>
        <begin position="1"/>
        <end position="26"/>
    </location>
</feature>
<accession>A0AAV7UIX4</accession>
<name>A0AAV7UIX4_PLEWA</name>
<gene>
    <name evidence="2" type="ORF">NDU88_005415</name>
</gene>
<protein>
    <submittedName>
        <fullName evidence="2">Uncharacterized protein</fullName>
    </submittedName>
</protein>
<keyword evidence="3" id="KW-1185">Reference proteome</keyword>
<feature type="region of interest" description="Disordered" evidence="1">
    <location>
        <begin position="232"/>
        <end position="252"/>
    </location>
</feature>
<evidence type="ECO:0000313" key="2">
    <source>
        <dbReference type="EMBL" id="KAJ1188656.1"/>
    </source>
</evidence>
<evidence type="ECO:0000313" key="3">
    <source>
        <dbReference type="Proteomes" id="UP001066276"/>
    </source>
</evidence>
<dbReference type="EMBL" id="JANPWB010000005">
    <property type="protein sequence ID" value="KAJ1188656.1"/>
    <property type="molecule type" value="Genomic_DNA"/>
</dbReference>
<comment type="caution">
    <text evidence="2">The sequence shown here is derived from an EMBL/GenBank/DDBJ whole genome shotgun (WGS) entry which is preliminary data.</text>
</comment>
<dbReference type="AlphaFoldDB" id="A0AAV7UIX4"/>
<evidence type="ECO:0000256" key="1">
    <source>
        <dbReference type="SAM" id="MobiDB-lite"/>
    </source>
</evidence>